<dbReference type="Pfam" id="PF00392">
    <property type="entry name" value="GntR"/>
    <property type="match status" value="1"/>
</dbReference>
<dbReference type="InterPro" id="IPR036388">
    <property type="entry name" value="WH-like_DNA-bd_sf"/>
</dbReference>
<dbReference type="KEGG" id="bpm:BURPS1710b_A1325"/>
<evidence type="ECO:0000256" key="1">
    <source>
        <dbReference type="ARBA" id="ARBA00023015"/>
    </source>
</evidence>
<proteinExistence type="predicted"/>
<keyword evidence="3" id="KW-0804">Transcription</keyword>
<dbReference type="SMART" id="SM00895">
    <property type="entry name" value="FCD"/>
    <property type="match status" value="1"/>
</dbReference>
<reference evidence="5 6" key="1">
    <citation type="submission" date="2005-09" db="EMBL/GenBank/DDBJ databases">
        <authorList>
            <person name="Woods D.E."/>
            <person name="Nierman W.C."/>
        </authorList>
    </citation>
    <scope>NUCLEOTIDE SEQUENCE [LARGE SCALE GENOMIC DNA]</scope>
    <source>
        <strain evidence="5 6">1710b</strain>
    </source>
</reference>
<evidence type="ECO:0000259" key="4">
    <source>
        <dbReference type="PROSITE" id="PS50949"/>
    </source>
</evidence>
<dbReference type="InterPro" id="IPR008920">
    <property type="entry name" value="TF_FadR/GntR_C"/>
</dbReference>
<dbReference type="HOGENOM" id="CLU_623591_0_0_4"/>
<dbReference type="InterPro" id="IPR036390">
    <property type="entry name" value="WH_DNA-bd_sf"/>
</dbReference>
<feature type="domain" description="HTH gntR-type" evidence="4">
    <location>
        <begin position="156"/>
        <end position="223"/>
    </location>
</feature>
<dbReference type="PANTHER" id="PTHR43537:SF44">
    <property type="entry name" value="GNTR FAMILY REGULATORY PROTEIN"/>
    <property type="match status" value="1"/>
</dbReference>
<dbReference type="InterPro" id="IPR000524">
    <property type="entry name" value="Tscrpt_reg_HTH_GntR"/>
</dbReference>
<accession>Q3JIX1</accession>
<dbReference type="SUPFAM" id="SSF48008">
    <property type="entry name" value="GntR ligand-binding domain-like"/>
    <property type="match status" value="1"/>
</dbReference>
<dbReference type="PANTHER" id="PTHR43537">
    <property type="entry name" value="TRANSCRIPTIONAL REGULATOR, GNTR FAMILY"/>
    <property type="match status" value="1"/>
</dbReference>
<dbReference type="EMBL" id="CP000125">
    <property type="protein sequence ID" value="ABA51327.1"/>
    <property type="molecule type" value="Genomic_DNA"/>
</dbReference>
<dbReference type="SMART" id="SM00345">
    <property type="entry name" value="HTH_GNTR"/>
    <property type="match status" value="1"/>
</dbReference>
<dbReference type="Gene3D" id="1.20.120.530">
    <property type="entry name" value="GntR ligand-binding domain-like"/>
    <property type="match status" value="1"/>
</dbReference>
<dbReference type="EnsemblBacteria" id="ABA51327">
    <property type="protein sequence ID" value="ABA51327"/>
    <property type="gene ID" value="BURPS1710b_A1325"/>
</dbReference>
<dbReference type="PROSITE" id="PS50949">
    <property type="entry name" value="HTH_GNTR"/>
    <property type="match status" value="1"/>
</dbReference>
<dbReference type="Proteomes" id="UP000002700">
    <property type="component" value="Chromosome II"/>
</dbReference>
<dbReference type="GO" id="GO:0003677">
    <property type="term" value="F:DNA binding"/>
    <property type="evidence" value="ECO:0007669"/>
    <property type="project" value="UniProtKB-KW"/>
</dbReference>
<evidence type="ECO:0000256" key="2">
    <source>
        <dbReference type="ARBA" id="ARBA00023125"/>
    </source>
</evidence>
<dbReference type="Pfam" id="PF07729">
    <property type="entry name" value="FCD"/>
    <property type="match status" value="1"/>
</dbReference>
<dbReference type="AlphaFoldDB" id="Q3JIX1"/>
<dbReference type="Gene3D" id="1.10.10.10">
    <property type="entry name" value="Winged helix-like DNA-binding domain superfamily/Winged helix DNA-binding domain"/>
    <property type="match status" value="1"/>
</dbReference>
<protein>
    <submittedName>
        <fullName evidence="5">Putative GntR-family regulatory protein</fullName>
    </submittedName>
</protein>
<evidence type="ECO:0000313" key="6">
    <source>
        <dbReference type="Proteomes" id="UP000002700"/>
    </source>
</evidence>
<keyword evidence="2" id="KW-0238">DNA-binding</keyword>
<keyword evidence="1" id="KW-0805">Transcription regulation</keyword>
<dbReference type="SUPFAM" id="SSF46785">
    <property type="entry name" value="Winged helix' DNA-binding domain"/>
    <property type="match status" value="1"/>
</dbReference>
<sequence length="379" mass="41614">MPRRARAAAAVRRVAAPEASMRARQAPGGGARRLRASCSRGRIAYSIVSARIARVVLHLPPGGPVVCGSGLAIGTHAGRAFYSPRQRSSRPIPLSHAVVALRMRSRRRAFRSQRRIPLRTWMSTMNSLDSNHLLNPARAPARPLGDAAERRSLKASPRVQRVLDELVTRIVDGEYTSGLLPPQDVLARELGVPRSVMREVTRMLTARRMLHARTKAGTRLTPRSEWRLFDDHVMQWRMRIASDTDFLLDVAAMCDLIEPEAAAQVALHSDDTQRRAVRAAHAALRDALEPDALRRALELLHASIVEASRNQFIRQMAEVARAGVMAIDLDAATLQERNEAIRDAAAKLVAAIDGRDADGARTAMIALRAAVNETSLDPA</sequence>
<organism evidence="5 6">
    <name type="scientific">Burkholderia pseudomallei (strain 1710b)</name>
    <dbReference type="NCBI Taxonomy" id="320372"/>
    <lineage>
        <taxon>Bacteria</taxon>
        <taxon>Pseudomonadati</taxon>
        <taxon>Pseudomonadota</taxon>
        <taxon>Betaproteobacteria</taxon>
        <taxon>Burkholderiales</taxon>
        <taxon>Burkholderiaceae</taxon>
        <taxon>Burkholderia</taxon>
        <taxon>pseudomallei group</taxon>
    </lineage>
</organism>
<name>Q3JIX1_BURP1</name>
<gene>
    <name evidence="5" type="ordered locus">BURPS1710b_A1325</name>
</gene>
<evidence type="ECO:0000313" key="5">
    <source>
        <dbReference type="EMBL" id="ABA51327.1"/>
    </source>
</evidence>
<dbReference type="GO" id="GO:0003700">
    <property type="term" value="F:DNA-binding transcription factor activity"/>
    <property type="evidence" value="ECO:0007669"/>
    <property type="project" value="InterPro"/>
</dbReference>
<dbReference type="InterPro" id="IPR011711">
    <property type="entry name" value="GntR_C"/>
</dbReference>
<evidence type="ECO:0000256" key="3">
    <source>
        <dbReference type="ARBA" id="ARBA00023163"/>
    </source>
</evidence>